<reference evidence="6" key="1">
    <citation type="submission" date="2020-10" db="EMBL/GenBank/DDBJ databases">
        <title>Taxonomic study of unclassified bacteria belonging to the class Ktedonobacteria.</title>
        <authorList>
            <person name="Yabe S."/>
            <person name="Wang C.M."/>
            <person name="Zheng Y."/>
            <person name="Sakai Y."/>
            <person name="Cavaletti L."/>
            <person name="Monciardini P."/>
            <person name="Donadio S."/>
        </authorList>
    </citation>
    <scope>NUCLEOTIDE SEQUENCE</scope>
    <source>
        <strain evidence="6">ID150040</strain>
    </source>
</reference>
<dbReference type="InterPro" id="IPR036852">
    <property type="entry name" value="Peptidase_S8/S53_dom_sf"/>
</dbReference>
<dbReference type="InterPro" id="IPR050131">
    <property type="entry name" value="Peptidase_S8_subtilisin-like"/>
</dbReference>
<evidence type="ECO:0000256" key="1">
    <source>
        <dbReference type="ARBA" id="ARBA00011073"/>
    </source>
</evidence>
<dbReference type="PANTHER" id="PTHR43806">
    <property type="entry name" value="PEPTIDASE S8"/>
    <property type="match status" value="1"/>
</dbReference>
<sequence length="545" mass="60044">MSRSSTDLMGTPGELFHWIPGEMVVIVRLPRLPVDDSQDLLIEQVRTRLNEFLAQYGLALEAYGTHGRWSEVPTMPPVRRRSFVFGLHRKQPLLAIFFHTRHMDASVTDPVPTALSYLQAHLEHLAQQGLHIVSAMPNWLVTAAAPLFYGDGGPALPPRPSPSLDVPAPGNALVGWHVRVLDTSIPLDSKSAEDVLVAVLDTAVHPDRILGASTRPEFRRNWLLQRLAADLRNEDGSFVVEYDRYPLTNDVRTGRDRYSDARYYMMPDHGLAVAGLIRDVAPRARIRLIRVLNDFGGGDFYNLVAALSDLERELVAGSIRRLVINLSLTIMPDIRRLPYIWFDHRQWPTTQLHGVTRVLNHIEEGVRLLFEGLYAHGALVVAASGNDSIHAAQQRATRRPPRVPARYETTLSVTSVNSKFAPSGFANVANVPPFESGVASFGGDSYGETDANALPDAVRCLYISPTFPEGEQNTSGWADWCGSSFATSIVCGLGAHLIAQGWTASNAIIKLAGAQEPRGDMLFGVPPTTPELLGNIIRVQQRFGL</sequence>
<dbReference type="AlphaFoldDB" id="A0A8J3N1L0"/>
<gene>
    <name evidence="6" type="ORF">KSF_014600</name>
</gene>
<organism evidence="6 7">
    <name type="scientific">Reticulibacter mediterranei</name>
    <dbReference type="NCBI Taxonomy" id="2778369"/>
    <lineage>
        <taxon>Bacteria</taxon>
        <taxon>Bacillati</taxon>
        <taxon>Chloroflexota</taxon>
        <taxon>Ktedonobacteria</taxon>
        <taxon>Ktedonobacterales</taxon>
        <taxon>Reticulibacteraceae</taxon>
        <taxon>Reticulibacter</taxon>
    </lineage>
</organism>
<dbReference type="Gene3D" id="3.40.50.200">
    <property type="entry name" value="Peptidase S8/S53 domain"/>
    <property type="match status" value="1"/>
</dbReference>
<keyword evidence="3" id="KW-0378">Hydrolase</keyword>
<dbReference type="InterPro" id="IPR000209">
    <property type="entry name" value="Peptidase_S8/S53_dom"/>
</dbReference>
<feature type="domain" description="Peptidase S8/S53" evidence="5">
    <location>
        <begin position="194"/>
        <end position="499"/>
    </location>
</feature>
<keyword evidence="4" id="KW-0720">Serine protease</keyword>
<evidence type="ECO:0000259" key="5">
    <source>
        <dbReference type="Pfam" id="PF00082"/>
    </source>
</evidence>
<evidence type="ECO:0000256" key="3">
    <source>
        <dbReference type="ARBA" id="ARBA00022801"/>
    </source>
</evidence>
<keyword evidence="7" id="KW-1185">Reference proteome</keyword>
<protein>
    <recommendedName>
        <fullName evidence="5">Peptidase S8/S53 domain-containing protein</fullName>
    </recommendedName>
</protein>
<comment type="caution">
    <text evidence="6">The sequence shown here is derived from an EMBL/GenBank/DDBJ whole genome shotgun (WGS) entry which is preliminary data.</text>
</comment>
<dbReference type="EMBL" id="BNJK01000001">
    <property type="protein sequence ID" value="GHO91412.1"/>
    <property type="molecule type" value="Genomic_DNA"/>
</dbReference>
<name>A0A8J3N1L0_9CHLR</name>
<dbReference type="SUPFAM" id="SSF52743">
    <property type="entry name" value="Subtilisin-like"/>
    <property type="match status" value="1"/>
</dbReference>
<dbReference type="Pfam" id="PF00082">
    <property type="entry name" value="Peptidase_S8"/>
    <property type="match status" value="1"/>
</dbReference>
<evidence type="ECO:0000256" key="4">
    <source>
        <dbReference type="ARBA" id="ARBA00022825"/>
    </source>
</evidence>
<evidence type="ECO:0000313" key="6">
    <source>
        <dbReference type="EMBL" id="GHO91412.1"/>
    </source>
</evidence>
<comment type="similarity">
    <text evidence="1">Belongs to the peptidase S8 family.</text>
</comment>
<keyword evidence="2" id="KW-0645">Protease</keyword>
<dbReference type="GO" id="GO:0006508">
    <property type="term" value="P:proteolysis"/>
    <property type="evidence" value="ECO:0007669"/>
    <property type="project" value="UniProtKB-KW"/>
</dbReference>
<accession>A0A8J3N1L0</accession>
<dbReference type="GO" id="GO:0004252">
    <property type="term" value="F:serine-type endopeptidase activity"/>
    <property type="evidence" value="ECO:0007669"/>
    <property type="project" value="InterPro"/>
</dbReference>
<dbReference type="Proteomes" id="UP000597444">
    <property type="component" value="Unassembled WGS sequence"/>
</dbReference>
<evidence type="ECO:0000256" key="2">
    <source>
        <dbReference type="ARBA" id="ARBA00022670"/>
    </source>
</evidence>
<proteinExistence type="inferred from homology"/>
<dbReference type="RefSeq" id="WP_220202309.1">
    <property type="nucleotide sequence ID" value="NZ_BNJK01000001.1"/>
</dbReference>
<dbReference type="PANTHER" id="PTHR43806:SF11">
    <property type="entry name" value="CEREVISIN-RELATED"/>
    <property type="match status" value="1"/>
</dbReference>
<evidence type="ECO:0000313" key="7">
    <source>
        <dbReference type="Proteomes" id="UP000597444"/>
    </source>
</evidence>